<feature type="compositionally biased region" description="Basic and acidic residues" evidence="1">
    <location>
        <begin position="16"/>
        <end position="25"/>
    </location>
</feature>
<name>A0ABQ3E5A0_9ACTN</name>
<dbReference type="EMBL" id="BMVO01000028">
    <property type="protein sequence ID" value="GHB26585.1"/>
    <property type="molecule type" value="Genomic_DNA"/>
</dbReference>
<gene>
    <name evidence="2" type="ORF">GCM10010346_57710</name>
</gene>
<feature type="region of interest" description="Disordered" evidence="1">
    <location>
        <begin position="1"/>
        <end position="38"/>
    </location>
</feature>
<evidence type="ECO:0000313" key="2">
    <source>
        <dbReference type="EMBL" id="GHB26585.1"/>
    </source>
</evidence>
<reference evidence="3" key="1">
    <citation type="journal article" date="2019" name="Int. J. Syst. Evol. Microbiol.">
        <title>The Global Catalogue of Microorganisms (GCM) 10K type strain sequencing project: providing services to taxonomists for standard genome sequencing and annotation.</title>
        <authorList>
            <consortium name="The Broad Institute Genomics Platform"/>
            <consortium name="The Broad Institute Genome Sequencing Center for Infectious Disease"/>
            <person name="Wu L."/>
            <person name="Ma J."/>
        </authorList>
    </citation>
    <scope>NUCLEOTIDE SEQUENCE [LARGE SCALE GENOMIC DNA]</scope>
    <source>
        <strain evidence="3">JCM 4737</strain>
    </source>
</reference>
<accession>A0ABQ3E5A0</accession>
<feature type="region of interest" description="Disordered" evidence="1">
    <location>
        <begin position="70"/>
        <end position="95"/>
    </location>
</feature>
<dbReference type="Proteomes" id="UP000599437">
    <property type="component" value="Unassembled WGS sequence"/>
</dbReference>
<comment type="caution">
    <text evidence="2">The sequence shown here is derived from an EMBL/GenBank/DDBJ whole genome shotgun (WGS) entry which is preliminary data.</text>
</comment>
<sequence length="95" mass="9761">MYGGNLHEAAGTGVDDTQHDVEASRGNRRHPGGPDHALDIDKAVAGALSRARGTGSLLVGTVSLSLLGADWEPTGSRLAPQAPEAGRRRTAHGVD</sequence>
<protein>
    <submittedName>
        <fullName evidence="2">Uncharacterized protein</fullName>
    </submittedName>
</protein>
<proteinExistence type="predicted"/>
<keyword evidence="3" id="KW-1185">Reference proteome</keyword>
<organism evidence="2 3">
    <name type="scientific">Streptomyces chryseus</name>
    <dbReference type="NCBI Taxonomy" id="68186"/>
    <lineage>
        <taxon>Bacteria</taxon>
        <taxon>Bacillati</taxon>
        <taxon>Actinomycetota</taxon>
        <taxon>Actinomycetes</taxon>
        <taxon>Kitasatosporales</taxon>
        <taxon>Streptomycetaceae</taxon>
        <taxon>Streptomyces</taxon>
    </lineage>
</organism>
<evidence type="ECO:0000256" key="1">
    <source>
        <dbReference type="SAM" id="MobiDB-lite"/>
    </source>
</evidence>
<evidence type="ECO:0000313" key="3">
    <source>
        <dbReference type="Proteomes" id="UP000599437"/>
    </source>
</evidence>